<dbReference type="PANTHER" id="PTHR24322:SF736">
    <property type="entry name" value="RETINOL DEHYDROGENASE 10"/>
    <property type="match status" value="1"/>
</dbReference>
<protein>
    <submittedName>
        <fullName evidence="4">SDR family NAD(P)-dependent oxidoreductase</fullName>
    </submittedName>
</protein>
<dbReference type="RefSeq" id="WP_213244323.1">
    <property type="nucleotide sequence ID" value="NZ_CP045806.1"/>
</dbReference>
<dbReference type="Pfam" id="PF00106">
    <property type="entry name" value="adh_short"/>
    <property type="match status" value="1"/>
</dbReference>
<dbReference type="PRINTS" id="PR00080">
    <property type="entry name" value="SDRFAMILY"/>
</dbReference>
<organism evidence="4 5">
    <name type="scientific">Gordonia pseudamarae</name>
    <dbReference type="NCBI Taxonomy" id="2831662"/>
    <lineage>
        <taxon>Bacteria</taxon>
        <taxon>Bacillati</taxon>
        <taxon>Actinomycetota</taxon>
        <taxon>Actinomycetes</taxon>
        <taxon>Mycobacteriales</taxon>
        <taxon>Gordoniaceae</taxon>
        <taxon>Gordonia</taxon>
    </lineage>
</organism>
<proteinExistence type="inferred from homology"/>
<gene>
    <name evidence="4" type="ORF">GII31_15535</name>
</gene>
<sequence length="294" mass="31116">MSRIWRGRRQAGPRGSVSGKVVGITGGARGIGFRTAQLLTEAGAVVAIGDVDADAVAKAAAEIGIDGGGVDVTEGGSYADWLDGVEERLGPIDVLINNAGIMPVGSFLDYDPAIIRRTVEIDLLGVYTGSQLAARRMVERGSGHIINIASVAGRMATPGLTVYNGVKAGVIEFSEALDAELEGQGVRVSAVLPTFARTGLISGLQTNSVVRAVEPDDVARVIVQVVARPRVRVTAPENMRWVHTNAMLGEGMKRRLRRSTGIDRIFLDYDAGARDEYSRRIAGPVSRPRTAQTG</sequence>
<dbReference type="PANTHER" id="PTHR24322">
    <property type="entry name" value="PKSB"/>
    <property type="match status" value="1"/>
</dbReference>
<dbReference type="NCBIfam" id="NF005878">
    <property type="entry name" value="PRK07825.1"/>
    <property type="match status" value="1"/>
</dbReference>
<dbReference type="InterPro" id="IPR002347">
    <property type="entry name" value="SDR_fam"/>
</dbReference>
<dbReference type="Gene3D" id="3.40.50.720">
    <property type="entry name" value="NAD(P)-binding Rossmann-like Domain"/>
    <property type="match status" value="1"/>
</dbReference>
<keyword evidence="5" id="KW-1185">Reference proteome</keyword>
<evidence type="ECO:0000256" key="2">
    <source>
        <dbReference type="ARBA" id="ARBA00023002"/>
    </source>
</evidence>
<dbReference type="SUPFAM" id="SSF51735">
    <property type="entry name" value="NAD(P)-binding Rossmann-fold domains"/>
    <property type="match status" value="1"/>
</dbReference>
<evidence type="ECO:0000313" key="5">
    <source>
        <dbReference type="Proteomes" id="UP001059836"/>
    </source>
</evidence>
<keyword evidence="2" id="KW-0560">Oxidoreductase</keyword>
<comment type="similarity">
    <text evidence="1 3">Belongs to the short-chain dehydrogenases/reductases (SDR) family.</text>
</comment>
<accession>A0ABX6ILS3</accession>
<name>A0ABX6ILS3_9ACTN</name>
<dbReference type="PRINTS" id="PR00081">
    <property type="entry name" value="GDHRDH"/>
</dbReference>
<evidence type="ECO:0000256" key="3">
    <source>
        <dbReference type="RuleBase" id="RU000363"/>
    </source>
</evidence>
<dbReference type="CDD" id="cd05233">
    <property type="entry name" value="SDR_c"/>
    <property type="match status" value="1"/>
</dbReference>
<dbReference type="Proteomes" id="UP001059836">
    <property type="component" value="Chromosome"/>
</dbReference>
<dbReference type="InterPro" id="IPR036291">
    <property type="entry name" value="NAD(P)-bd_dom_sf"/>
</dbReference>
<evidence type="ECO:0000256" key="1">
    <source>
        <dbReference type="ARBA" id="ARBA00006484"/>
    </source>
</evidence>
<reference evidence="4" key="1">
    <citation type="journal article" date="2021" name="Nat. Microbiol.">
        <title>Cocultivation of an ultrasmall environmental parasitic bacterium with lytic ability against bacteria associated with wastewater foams.</title>
        <authorList>
            <person name="Batinovic S."/>
            <person name="Rose J.J.A."/>
            <person name="Ratcliffe J."/>
            <person name="Seviour R.J."/>
            <person name="Petrovski S."/>
        </authorList>
    </citation>
    <scope>NUCLEOTIDE SEQUENCE</scope>
    <source>
        <strain evidence="4">CON9</strain>
    </source>
</reference>
<dbReference type="EMBL" id="CP045809">
    <property type="protein sequence ID" value="QHN36071.1"/>
    <property type="molecule type" value="Genomic_DNA"/>
</dbReference>
<evidence type="ECO:0000313" key="4">
    <source>
        <dbReference type="EMBL" id="QHN36071.1"/>
    </source>
</evidence>